<dbReference type="GO" id="GO:0003824">
    <property type="term" value="F:catalytic activity"/>
    <property type="evidence" value="ECO:0007669"/>
    <property type="project" value="InterPro"/>
</dbReference>
<dbReference type="Proteomes" id="UP000053789">
    <property type="component" value="Unassembled WGS sequence"/>
</dbReference>
<evidence type="ECO:0000313" key="1">
    <source>
        <dbReference type="EMBL" id="KIW90624.1"/>
    </source>
</evidence>
<dbReference type="PANTHER" id="PTHR46082:SF11">
    <property type="entry name" value="AAA+ ATPASE DOMAIN-CONTAINING PROTEIN-RELATED"/>
    <property type="match status" value="1"/>
</dbReference>
<keyword evidence="2" id="KW-1185">Reference proteome</keyword>
<dbReference type="AlphaFoldDB" id="A0A0D2I172"/>
<dbReference type="OrthoDB" id="1577640at2759"/>
<dbReference type="Gene3D" id="3.40.50.1580">
    <property type="entry name" value="Nucleoside phosphorylase domain"/>
    <property type="match status" value="1"/>
</dbReference>
<reference evidence="1" key="1">
    <citation type="submission" date="2015-01" db="EMBL/GenBank/DDBJ databases">
        <title>The Genome Sequence of Cladophialophora bantiana CBS 173.52.</title>
        <authorList>
            <consortium name="The Broad Institute Genomics Platform"/>
            <person name="Cuomo C."/>
            <person name="de Hoog S."/>
            <person name="Gorbushina A."/>
            <person name="Stielow B."/>
            <person name="Teixiera M."/>
            <person name="Abouelleil A."/>
            <person name="Chapman S.B."/>
            <person name="Priest M."/>
            <person name="Young S.K."/>
            <person name="Wortman J."/>
            <person name="Nusbaum C."/>
            <person name="Birren B."/>
        </authorList>
    </citation>
    <scope>NUCLEOTIDE SEQUENCE [LARGE SCALE GENOMIC DNA]</scope>
    <source>
        <strain evidence="1">CBS 173.52</strain>
    </source>
</reference>
<sequence>MSSSKDYTVGWVCAIASEYVAAQAFSDRRHDGLEYVSPYSNNEHLGKIGKHNVVITVLSKAIGIDGSASKQNHDINLGDIVVGSPRATAAAEPPPSVFSWLPIIAASGPSNL</sequence>
<accession>A0A0D2I172</accession>
<dbReference type="InterPro" id="IPR035994">
    <property type="entry name" value="Nucleoside_phosphorylase_sf"/>
</dbReference>
<dbReference type="PANTHER" id="PTHR46082">
    <property type="entry name" value="ATP/GTP-BINDING PROTEIN-RELATED"/>
    <property type="match status" value="1"/>
</dbReference>
<dbReference type="HOGENOM" id="CLU_2145588_0_0_1"/>
<organism evidence="1 2">
    <name type="scientific">Cladophialophora bantiana (strain ATCC 10958 / CBS 173.52 / CDC B-1940 / NIH 8579)</name>
    <name type="common">Xylohypha bantiana</name>
    <dbReference type="NCBI Taxonomy" id="1442370"/>
    <lineage>
        <taxon>Eukaryota</taxon>
        <taxon>Fungi</taxon>
        <taxon>Dikarya</taxon>
        <taxon>Ascomycota</taxon>
        <taxon>Pezizomycotina</taxon>
        <taxon>Eurotiomycetes</taxon>
        <taxon>Chaetothyriomycetidae</taxon>
        <taxon>Chaetothyriales</taxon>
        <taxon>Herpotrichiellaceae</taxon>
        <taxon>Cladophialophora</taxon>
    </lineage>
</organism>
<dbReference type="InterPro" id="IPR053137">
    <property type="entry name" value="NLR-like"/>
</dbReference>
<dbReference type="RefSeq" id="XP_016617293.1">
    <property type="nucleotide sequence ID" value="XM_016766135.1"/>
</dbReference>
<gene>
    <name evidence="1" type="ORF">Z519_08407</name>
</gene>
<evidence type="ECO:0000313" key="2">
    <source>
        <dbReference type="Proteomes" id="UP000053789"/>
    </source>
</evidence>
<name>A0A0D2I172_CLAB1</name>
<dbReference type="GO" id="GO:0009116">
    <property type="term" value="P:nucleoside metabolic process"/>
    <property type="evidence" value="ECO:0007669"/>
    <property type="project" value="InterPro"/>
</dbReference>
<dbReference type="GeneID" id="27701335"/>
<protein>
    <submittedName>
        <fullName evidence="1">Uncharacterized protein</fullName>
    </submittedName>
</protein>
<dbReference type="EMBL" id="KN846992">
    <property type="protein sequence ID" value="KIW90624.1"/>
    <property type="molecule type" value="Genomic_DNA"/>
</dbReference>
<proteinExistence type="predicted"/>
<dbReference type="VEuPathDB" id="FungiDB:Z519_08407"/>